<dbReference type="SUPFAM" id="SSF57903">
    <property type="entry name" value="FYVE/PHD zinc finger"/>
    <property type="match status" value="2"/>
</dbReference>
<evidence type="ECO:0000256" key="1">
    <source>
        <dbReference type="ARBA" id="ARBA00022723"/>
    </source>
</evidence>
<dbReference type="Gene3D" id="3.30.40.10">
    <property type="entry name" value="Zinc/RING finger domain, C3HC4 (zinc finger)"/>
    <property type="match status" value="2"/>
</dbReference>
<feature type="region of interest" description="Disordered" evidence="5">
    <location>
        <begin position="731"/>
        <end position="781"/>
    </location>
</feature>
<dbReference type="InterPro" id="IPR056511">
    <property type="entry name" value="IDM1_C"/>
</dbReference>
<dbReference type="InterPro" id="IPR019786">
    <property type="entry name" value="Zinc_finger_PHD-type_CS"/>
</dbReference>
<keyword evidence="1" id="KW-0479">Metal-binding</keyword>
<dbReference type="PANTHER" id="PTHR46309:SF1">
    <property type="entry name" value="PHD FINGER PROTEIN 12"/>
    <property type="match status" value="1"/>
</dbReference>
<evidence type="ECO:0000256" key="4">
    <source>
        <dbReference type="PROSITE-ProRule" id="PRU00146"/>
    </source>
</evidence>
<name>A0A7S2X2X9_9CHLO</name>
<dbReference type="InterPro" id="IPR011011">
    <property type="entry name" value="Znf_FYVE_PHD"/>
</dbReference>
<dbReference type="GO" id="GO:0008270">
    <property type="term" value="F:zinc ion binding"/>
    <property type="evidence" value="ECO:0007669"/>
    <property type="project" value="UniProtKB-KW"/>
</dbReference>
<keyword evidence="3" id="KW-0862">Zinc</keyword>
<dbReference type="EMBL" id="HBHM01000640">
    <property type="protein sequence ID" value="CAD9721215.1"/>
    <property type="molecule type" value="Transcribed_RNA"/>
</dbReference>
<sequence>MLQETPCRFPKVQSGGAEAEVATVSGRSAGQDGQPTSKTRMNGKVLRVNSNPTLPGQVGSPSKGYPNSCEQIHRSPMDSPSKKFMRLTNKGVLVDAGSPIPPPQRTTTSPNAKKRRVGPGAGVVGGKKLAKQEAGASGDLATARQATRAPTGKSSMPNTRFTRLIRAGAIADGEHVFYRSRATMEVTNVGVVCGTTGLIHCANTGKWVNDTQFEKNAGSGAKKPCYSIYKADGSNLMALSVLLEGVPQQRGSQKQGAAGPGQALGQGKRQRKPKRFFGCLDAPVSGMQMTLDWNDDLCRVCSDGGELICCEGCPGAFHKECVGLTEIPEGDWFCPACRCQVCQKSHVNSQDPLLAGLQPTSAASFAAGIAKKAKGLDPCTMLICDQCQREFHAGCRHVRQLPRGDWYCGEECRALSNRCRDVCAAGERPLGGSSGGGEEENGLSTLLLDGRASKDAALARLTKQEEHEQRKRLIRRCTNVISECFLPMKDARTQKNMLPLIVRAKQCGPHDFTGFKTFVLRRRSENGGDPEVLCVATVRIFSPGCAEMPFIAVPFAHRGKGHSTRTMRELQAMLRRMGVTHLVLPALGEIKEFWEQKFGFRAMDPEERKDLLKYKILRFPGCTLLRKCLDGGLQGEADAAEAAGADAAEEAAGPPEIDLREDTDTFEDFDGEGTSSPEGRRGEGDPIAERRRLGIMEESEVEAKEKEVKEMQLQIAEINGKEIERLRAELARQKGQGAESGPVGANAGAGAMAPRQAEVHAALERPPPTAPGVAAPSMSAPSNAVVSLLEEICTIVRDTSHV</sequence>
<keyword evidence="2 4" id="KW-0863">Zinc-finger</keyword>
<dbReference type="PROSITE" id="PS50016">
    <property type="entry name" value="ZF_PHD_2"/>
    <property type="match status" value="1"/>
</dbReference>
<dbReference type="InterPro" id="IPR019787">
    <property type="entry name" value="Znf_PHD-finger"/>
</dbReference>
<dbReference type="SUPFAM" id="SSF55729">
    <property type="entry name" value="Acyl-CoA N-acyltransferases (Nat)"/>
    <property type="match status" value="1"/>
</dbReference>
<gene>
    <name evidence="7" type="ORF">CROS1312_LOCUS481</name>
</gene>
<dbReference type="PANTHER" id="PTHR46309">
    <property type="entry name" value="PHD FINGER PROTEIN 12"/>
    <property type="match status" value="1"/>
</dbReference>
<evidence type="ECO:0000256" key="3">
    <source>
        <dbReference type="ARBA" id="ARBA00022833"/>
    </source>
</evidence>
<dbReference type="Gene3D" id="3.40.630.30">
    <property type="match status" value="1"/>
</dbReference>
<dbReference type="InterPro" id="IPR059153">
    <property type="entry name" value="NSD_PHD-1st"/>
</dbReference>
<dbReference type="GO" id="GO:0006357">
    <property type="term" value="P:regulation of transcription by RNA polymerase II"/>
    <property type="evidence" value="ECO:0007669"/>
    <property type="project" value="TreeGrafter"/>
</dbReference>
<feature type="compositionally biased region" description="Low complexity" evidence="5">
    <location>
        <begin position="640"/>
        <end position="656"/>
    </location>
</feature>
<reference evidence="7" key="1">
    <citation type="submission" date="2021-01" db="EMBL/GenBank/DDBJ databases">
        <authorList>
            <person name="Corre E."/>
            <person name="Pelletier E."/>
            <person name="Niang G."/>
            <person name="Scheremetjew M."/>
            <person name="Finn R."/>
            <person name="Kale V."/>
            <person name="Holt S."/>
            <person name="Cochrane G."/>
            <person name="Meng A."/>
            <person name="Brown T."/>
            <person name="Cohen L."/>
        </authorList>
    </citation>
    <scope>NUCLEOTIDE SEQUENCE</scope>
    <source>
        <strain evidence="7">RCC2335</strain>
    </source>
</reference>
<evidence type="ECO:0000256" key="5">
    <source>
        <dbReference type="SAM" id="MobiDB-lite"/>
    </source>
</evidence>
<feature type="region of interest" description="Disordered" evidence="5">
    <location>
        <begin position="93"/>
        <end position="158"/>
    </location>
</feature>
<feature type="region of interest" description="Disordered" evidence="5">
    <location>
        <begin position="640"/>
        <end position="701"/>
    </location>
</feature>
<evidence type="ECO:0000259" key="6">
    <source>
        <dbReference type="PROSITE" id="PS50016"/>
    </source>
</evidence>
<dbReference type="PROSITE" id="PS01359">
    <property type="entry name" value="ZF_PHD_1"/>
    <property type="match status" value="1"/>
</dbReference>
<feature type="domain" description="PHD-type" evidence="6">
    <location>
        <begin position="295"/>
        <end position="340"/>
    </location>
</feature>
<evidence type="ECO:0000256" key="2">
    <source>
        <dbReference type="ARBA" id="ARBA00022771"/>
    </source>
</evidence>
<protein>
    <recommendedName>
        <fullName evidence="6">PHD-type domain-containing protein</fullName>
    </recommendedName>
</protein>
<evidence type="ECO:0000313" key="7">
    <source>
        <dbReference type="EMBL" id="CAD9721215.1"/>
    </source>
</evidence>
<dbReference type="GO" id="GO:0005634">
    <property type="term" value="C:nucleus"/>
    <property type="evidence" value="ECO:0007669"/>
    <property type="project" value="TreeGrafter"/>
</dbReference>
<dbReference type="GO" id="GO:0003714">
    <property type="term" value="F:transcription corepressor activity"/>
    <property type="evidence" value="ECO:0007669"/>
    <property type="project" value="InterPro"/>
</dbReference>
<dbReference type="SMART" id="SM00249">
    <property type="entry name" value="PHD"/>
    <property type="match status" value="2"/>
</dbReference>
<feature type="region of interest" description="Disordered" evidence="5">
    <location>
        <begin position="1"/>
        <end position="66"/>
    </location>
</feature>
<dbReference type="InterPro" id="IPR013083">
    <property type="entry name" value="Znf_RING/FYVE/PHD"/>
</dbReference>
<feature type="compositionally biased region" description="Polar residues" evidence="5">
    <location>
        <begin position="25"/>
        <end position="40"/>
    </location>
</feature>
<proteinExistence type="predicted"/>
<dbReference type="Pfam" id="PF23209">
    <property type="entry name" value="IDM1_C"/>
    <property type="match status" value="1"/>
</dbReference>
<dbReference type="InterPro" id="IPR042163">
    <property type="entry name" value="PHF12"/>
</dbReference>
<organism evidence="7">
    <name type="scientific">Chloropicon roscoffensis</name>
    <dbReference type="NCBI Taxonomy" id="1461544"/>
    <lineage>
        <taxon>Eukaryota</taxon>
        <taxon>Viridiplantae</taxon>
        <taxon>Chlorophyta</taxon>
        <taxon>Chloropicophyceae</taxon>
        <taxon>Chloropicales</taxon>
        <taxon>Chloropicaceae</taxon>
        <taxon>Chloropicon</taxon>
    </lineage>
</organism>
<accession>A0A7S2X2X9</accession>
<dbReference type="AlphaFoldDB" id="A0A7S2X2X9"/>
<feature type="region of interest" description="Disordered" evidence="5">
    <location>
        <begin position="250"/>
        <end position="270"/>
    </location>
</feature>
<feature type="compositionally biased region" description="Basic and acidic residues" evidence="5">
    <location>
        <begin position="678"/>
        <end position="701"/>
    </location>
</feature>
<dbReference type="CDD" id="cd15532">
    <property type="entry name" value="PHD2_CHD_II"/>
    <property type="match status" value="1"/>
</dbReference>
<dbReference type="InterPro" id="IPR016181">
    <property type="entry name" value="Acyl_CoA_acyltransferase"/>
</dbReference>
<dbReference type="Pfam" id="PF23011">
    <property type="entry name" value="PHD-1st_NSD"/>
    <property type="match status" value="1"/>
</dbReference>
<dbReference type="InterPro" id="IPR001965">
    <property type="entry name" value="Znf_PHD"/>
</dbReference>